<gene>
    <name evidence="2" type="ORF">TL16_g03463</name>
</gene>
<accession>A0A9W7A5M8</accession>
<comment type="caution">
    <text evidence="2">The sequence shown here is derived from an EMBL/GenBank/DDBJ whole genome shotgun (WGS) entry which is preliminary data.</text>
</comment>
<dbReference type="InterPro" id="IPR050113">
    <property type="entry name" value="Ub_conjugating_enzyme"/>
</dbReference>
<dbReference type="Proteomes" id="UP001162640">
    <property type="component" value="Unassembled WGS sequence"/>
</dbReference>
<protein>
    <recommendedName>
        <fullName evidence="1">UBC core domain-containing protein</fullName>
    </recommendedName>
</protein>
<feature type="domain" description="UBC core" evidence="1">
    <location>
        <begin position="5"/>
        <end position="105"/>
    </location>
</feature>
<name>A0A9W7A5M8_9STRA</name>
<dbReference type="InterPro" id="IPR000608">
    <property type="entry name" value="UBC"/>
</dbReference>
<dbReference type="SMART" id="SM00212">
    <property type="entry name" value="UBCc"/>
    <property type="match status" value="1"/>
</dbReference>
<organism evidence="2 3">
    <name type="scientific">Triparma laevis f. inornata</name>
    <dbReference type="NCBI Taxonomy" id="1714386"/>
    <lineage>
        <taxon>Eukaryota</taxon>
        <taxon>Sar</taxon>
        <taxon>Stramenopiles</taxon>
        <taxon>Ochrophyta</taxon>
        <taxon>Bolidophyceae</taxon>
        <taxon>Parmales</taxon>
        <taxon>Triparmaceae</taxon>
        <taxon>Triparma</taxon>
    </lineage>
</organism>
<dbReference type="InterPro" id="IPR016135">
    <property type="entry name" value="UBQ-conjugating_enzyme/RWD"/>
</dbReference>
<proteinExistence type="predicted"/>
<evidence type="ECO:0000259" key="1">
    <source>
        <dbReference type="PROSITE" id="PS50127"/>
    </source>
</evidence>
<dbReference type="SUPFAM" id="SSF54495">
    <property type="entry name" value="UBC-like"/>
    <property type="match status" value="1"/>
</dbReference>
<dbReference type="PANTHER" id="PTHR24067">
    <property type="entry name" value="UBIQUITIN-CONJUGATING ENZYME E2"/>
    <property type="match status" value="1"/>
</dbReference>
<sequence>MATDMCRRRLQREYVTLSKSPLPGITSLPDPDNILSWHFLLRIPSPPYTNGVYWGQLKFPNTYPLKPPSVIVHTPSGRFKPSRRLCLSMSDYHPEVREMIETMVA</sequence>
<dbReference type="EMBL" id="BLQM01000092">
    <property type="protein sequence ID" value="GMH62394.1"/>
    <property type="molecule type" value="Genomic_DNA"/>
</dbReference>
<evidence type="ECO:0000313" key="3">
    <source>
        <dbReference type="Proteomes" id="UP001162640"/>
    </source>
</evidence>
<evidence type="ECO:0000313" key="2">
    <source>
        <dbReference type="EMBL" id="GMH62394.1"/>
    </source>
</evidence>
<dbReference type="Pfam" id="PF00179">
    <property type="entry name" value="UQ_con"/>
    <property type="match status" value="1"/>
</dbReference>
<dbReference type="AlphaFoldDB" id="A0A9W7A5M8"/>
<dbReference type="PROSITE" id="PS50127">
    <property type="entry name" value="UBC_2"/>
    <property type="match status" value="1"/>
</dbReference>
<reference evidence="3" key="1">
    <citation type="journal article" date="2023" name="Commun. Biol.">
        <title>Genome analysis of Parmales, the sister group of diatoms, reveals the evolutionary specialization of diatoms from phago-mixotrophs to photoautotrophs.</title>
        <authorList>
            <person name="Ban H."/>
            <person name="Sato S."/>
            <person name="Yoshikawa S."/>
            <person name="Yamada K."/>
            <person name="Nakamura Y."/>
            <person name="Ichinomiya M."/>
            <person name="Sato N."/>
            <person name="Blanc-Mathieu R."/>
            <person name="Endo H."/>
            <person name="Kuwata A."/>
            <person name="Ogata H."/>
        </authorList>
    </citation>
    <scope>NUCLEOTIDE SEQUENCE [LARGE SCALE GENOMIC DNA]</scope>
</reference>
<dbReference type="Gene3D" id="3.10.110.10">
    <property type="entry name" value="Ubiquitin Conjugating Enzyme"/>
    <property type="match status" value="1"/>
</dbReference>